<dbReference type="Proteomes" id="UP000234366">
    <property type="component" value="Chromosome"/>
</dbReference>
<organism evidence="2 3">
    <name type="scientific">Bacillus siamensis</name>
    <dbReference type="NCBI Taxonomy" id="659243"/>
    <lineage>
        <taxon>Bacteria</taxon>
        <taxon>Bacillati</taxon>
        <taxon>Bacillota</taxon>
        <taxon>Bacilli</taxon>
        <taxon>Bacillales</taxon>
        <taxon>Bacillaceae</taxon>
        <taxon>Bacillus</taxon>
        <taxon>Bacillus amyloliquefaciens group</taxon>
    </lineage>
</organism>
<dbReference type="RefSeq" id="WP_060963252.1">
    <property type="nucleotide sequence ID" value="NZ_CP025001.1"/>
</dbReference>
<keyword evidence="3" id="KW-1185">Reference proteome</keyword>
<proteinExistence type="predicted"/>
<evidence type="ECO:0000313" key="2">
    <source>
        <dbReference type="EMBL" id="AUJ78471.1"/>
    </source>
</evidence>
<sequence length="217" mass="23138">MKFKIFSSVMSIAIASSLTLPSFASAETFSAPKVSKECSQPLSEGEVTDKYGKPIELKDTDTDMKIALEIAKSDLEEKAVVNKEGFAENFYKNAKDANVSEKAFEEFNASLENLNKGVKNGQYKLGSNISDINVSAAENSDVSAQATWFISHSKSAKAQKLILAGAGVSLLASELGVPVLVASGLAALAAGAGLCDWNDKGFYLIYAANLFYCVPRL</sequence>
<accession>A0AAI8HQS9</accession>
<evidence type="ECO:0000256" key="1">
    <source>
        <dbReference type="SAM" id="SignalP"/>
    </source>
</evidence>
<name>A0AAI8HQS9_9BACI</name>
<dbReference type="AlphaFoldDB" id="A0AAI8HQS9"/>
<keyword evidence="1" id="KW-0732">Signal</keyword>
<feature type="chain" id="PRO_5042605066" evidence="1">
    <location>
        <begin position="27"/>
        <end position="217"/>
    </location>
</feature>
<reference evidence="2 3" key="1">
    <citation type="submission" date="2017-11" db="EMBL/GenBank/DDBJ databases">
        <title>Genome sequence and genome mining of multiple bioactive secondary metabolites from a deep sea-derived Bacillus siamensis SCSIO 05746.</title>
        <authorList>
            <person name="Pan H.-Q."/>
            <person name="Ju J.-H."/>
        </authorList>
    </citation>
    <scope>NUCLEOTIDE SEQUENCE [LARGE SCALE GENOMIC DNA]</scope>
    <source>
        <strain evidence="2 3">SCSIO 05746</strain>
    </source>
</reference>
<gene>
    <name evidence="2" type="ORF">CWD84_17500</name>
</gene>
<dbReference type="EMBL" id="CP025001">
    <property type="protein sequence ID" value="AUJ78471.1"/>
    <property type="molecule type" value="Genomic_DNA"/>
</dbReference>
<dbReference type="KEGG" id="bsia:CWD84_17500"/>
<evidence type="ECO:0000313" key="3">
    <source>
        <dbReference type="Proteomes" id="UP000234366"/>
    </source>
</evidence>
<protein>
    <submittedName>
        <fullName evidence="2">Uncharacterized protein</fullName>
    </submittedName>
</protein>
<feature type="signal peptide" evidence="1">
    <location>
        <begin position="1"/>
        <end position="26"/>
    </location>
</feature>